<dbReference type="Proteomes" id="UP000306441">
    <property type="component" value="Unassembled WGS sequence"/>
</dbReference>
<proteinExistence type="predicted"/>
<gene>
    <name evidence="2" type="ORF">E6C48_09045</name>
</gene>
<sequence length="206" mass="21490">MRSAALFDLLPDFGTRPEPAEAAAKPVEQPAPEVVPEPDMGTIIAEAVARAEQEAEARLVAAHQAELTAQLEAKQAETDAFLQTLGGDIGAAVAARIDLMQAAVTNLVADQVARVVGGLLGEDLQKRSLAALAGAVREAIGDTDAVRIRVSGPSSLYEMLKAALGERAANLDFTDAPGFDLTVAIDDAVFETRMAEWSAALSEVLA</sequence>
<reference evidence="2 3" key="1">
    <citation type="submission" date="2019-04" db="EMBL/GenBank/DDBJ databases">
        <title>Mesorhizobium composti sp. nov., isolated from compost.</title>
        <authorList>
            <person name="Lin S.-Y."/>
            <person name="Hameed A."/>
            <person name="Hsieh Y.-T."/>
            <person name="Young C.-C."/>
        </authorList>
    </citation>
    <scope>NUCLEOTIDE SEQUENCE [LARGE SCALE GENOMIC DNA]</scope>
    <source>
        <strain evidence="2 3">CC-YTH430</strain>
    </source>
</reference>
<accession>A0ABY2QAE1</accession>
<evidence type="ECO:0000313" key="2">
    <source>
        <dbReference type="EMBL" id="THF57882.1"/>
    </source>
</evidence>
<name>A0ABY2QAE1_9HYPH</name>
<feature type="region of interest" description="Disordered" evidence="1">
    <location>
        <begin position="12"/>
        <end position="34"/>
    </location>
</feature>
<dbReference type="EMBL" id="SSNY01000004">
    <property type="protein sequence ID" value="THF57882.1"/>
    <property type="molecule type" value="Genomic_DNA"/>
</dbReference>
<evidence type="ECO:0000256" key="1">
    <source>
        <dbReference type="SAM" id="MobiDB-lite"/>
    </source>
</evidence>
<comment type="caution">
    <text evidence="2">The sequence shown here is derived from an EMBL/GenBank/DDBJ whole genome shotgun (WGS) entry which is preliminary data.</text>
</comment>
<protein>
    <recommendedName>
        <fullName evidence="4">Flagellar assembly protein FliH/Type III secretion system HrpE domain-containing protein</fullName>
    </recommendedName>
</protein>
<organism evidence="2 3">
    <name type="scientific">Ollibium composti</name>
    <dbReference type="NCBI Taxonomy" id="2675109"/>
    <lineage>
        <taxon>Bacteria</taxon>
        <taxon>Pseudomonadati</taxon>
        <taxon>Pseudomonadota</taxon>
        <taxon>Alphaproteobacteria</taxon>
        <taxon>Hyphomicrobiales</taxon>
        <taxon>Phyllobacteriaceae</taxon>
        <taxon>Ollibium</taxon>
    </lineage>
</organism>
<evidence type="ECO:0008006" key="4">
    <source>
        <dbReference type="Google" id="ProtNLM"/>
    </source>
</evidence>
<keyword evidence="3" id="KW-1185">Reference proteome</keyword>
<evidence type="ECO:0000313" key="3">
    <source>
        <dbReference type="Proteomes" id="UP000306441"/>
    </source>
</evidence>
<feature type="compositionally biased region" description="Low complexity" evidence="1">
    <location>
        <begin position="20"/>
        <end position="34"/>
    </location>
</feature>